<evidence type="ECO:0000313" key="3">
    <source>
        <dbReference type="RefSeq" id="XP_056847786.1"/>
    </source>
</evidence>
<dbReference type="PANTHER" id="PTHR31900">
    <property type="entry name" value="F-BOX/RNI SUPERFAMILY PROTEIN-RELATED"/>
    <property type="match status" value="1"/>
</dbReference>
<dbReference type="AlphaFoldDB" id="A0A9W3C8J2"/>
<proteinExistence type="predicted"/>
<dbReference type="KEGG" id="rsz:108819760"/>
<name>A0A9W3C8J2_RAPSA</name>
<dbReference type="InterPro" id="IPR053781">
    <property type="entry name" value="F-box_AtFBL13-like"/>
</dbReference>
<dbReference type="GeneID" id="108819760"/>
<dbReference type="OrthoDB" id="1089328at2759"/>
<dbReference type="SUPFAM" id="SSF81383">
    <property type="entry name" value="F-box domain"/>
    <property type="match status" value="1"/>
</dbReference>
<dbReference type="InterPro" id="IPR001810">
    <property type="entry name" value="F-box_dom"/>
</dbReference>
<accession>A0A9W3C8J2</accession>
<dbReference type="RefSeq" id="XP_056847786.1">
    <property type="nucleotide sequence ID" value="XM_056991806.1"/>
</dbReference>
<dbReference type="Pfam" id="PF24758">
    <property type="entry name" value="LRR_At5g56370"/>
    <property type="match status" value="1"/>
</dbReference>
<dbReference type="CDD" id="cd22160">
    <property type="entry name" value="F-box_AtFBL13-like"/>
    <property type="match status" value="1"/>
</dbReference>
<dbReference type="SMART" id="SM00256">
    <property type="entry name" value="FBOX"/>
    <property type="match status" value="1"/>
</dbReference>
<dbReference type="Proteomes" id="UP000504610">
    <property type="component" value="Chromosome 8"/>
</dbReference>
<dbReference type="Pfam" id="PF08387">
    <property type="entry name" value="FBD"/>
    <property type="match status" value="1"/>
</dbReference>
<dbReference type="Pfam" id="PF00646">
    <property type="entry name" value="F-box"/>
    <property type="match status" value="1"/>
</dbReference>
<evidence type="ECO:0000313" key="2">
    <source>
        <dbReference type="Proteomes" id="UP000504610"/>
    </source>
</evidence>
<feature type="domain" description="F-box" evidence="1">
    <location>
        <begin position="31"/>
        <end position="67"/>
    </location>
</feature>
<dbReference type="SMART" id="SM00579">
    <property type="entry name" value="FBD"/>
    <property type="match status" value="1"/>
</dbReference>
<gene>
    <name evidence="3" type="primary">LOC108819760</name>
</gene>
<dbReference type="PROSITE" id="PS50181">
    <property type="entry name" value="FBOX"/>
    <property type="match status" value="1"/>
</dbReference>
<evidence type="ECO:0000259" key="1">
    <source>
        <dbReference type="PROSITE" id="PS50181"/>
    </source>
</evidence>
<organism evidence="2 3">
    <name type="scientific">Raphanus sativus</name>
    <name type="common">Radish</name>
    <name type="synonym">Raphanus raphanistrum var. sativus</name>
    <dbReference type="NCBI Taxonomy" id="3726"/>
    <lineage>
        <taxon>Eukaryota</taxon>
        <taxon>Viridiplantae</taxon>
        <taxon>Streptophyta</taxon>
        <taxon>Embryophyta</taxon>
        <taxon>Tracheophyta</taxon>
        <taxon>Spermatophyta</taxon>
        <taxon>Magnoliopsida</taxon>
        <taxon>eudicotyledons</taxon>
        <taxon>Gunneridae</taxon>
        <taxon>Pentapetalae</taxon>
        <taxon>rosids</taxon>
        <taxon>malvids</taxon>
        <taxon>Brassicales</taxon>
        <taxon>Brassicaceae</taxon>
        <taxon>Brassiceae</taxon>
        <taxon>Raphanus</taxon>
    </lineage>
</organism>
<dbReference type="InterPro" id="IPR036047">
    <property type="entry name" value="F-box-like_dom_sf"/>
</dbReference>
<reference evidence="2" key="1">
    <citation type="journal article" date="2019" name="Database">
        <title>The radish genome database (RadishGD): an integrated information resource for radish genomics.</title>
        <authorList>
            <person name="Yu H.J."/>
            <person name="Baek S."/>
            <person name="Lee Y.J."/>
            <person name="Cho A."/>
            <person name="Mun J.H."/>
        </authorList>
    </citation>
    <scope>NUCLEOTIDE SEQUENCE [LARGE SCALE GENOMIC DNA]</scope>
    <source>
        <strain evidence="2">cv. WK10039</strain>
    </source>
</reference>
<dbReference type="PANTHER" id="PTHR31900:SF34">
    <property type="entry name" value="EMB|CAB62440.1-RELATED"/>
    <property type="match status" value="1"/>
</dbReference>
<protein>
    <submittedName>
        <fullName evidence="3">F-box/FBD/LRR-repeat protein At1g22000</fullName>
    </submittedName>
</protein>
<sequence>MDSLSCCSSLCDIRNLSISTVPEPEGHQRIETKICDLPDDLLLQILRFLPTKETAATTILSKRWRQLWTMLPVLYYIGKGSESIRWFIEKSLQLHKAPKLFTLIVTVCPSSPVDVDLGICVENAVNRGVILLAFSILWKADPTSFPKSLYTCDTLSYLLLSNEVLVDVSSQAHLPSLSHLFLDEVVYKDEDSLVNLLSSSPVLKQLKVYRRKDDNLTNFTVKVASLQTLVYTADMSQNEDEDDENSNGSLVIDSPALINLALVDERGDYCLIENMPCLDVTFIHLCDNLSDTFLRSLSSVIHMDLFFLESMVAYCNAVIYSSLVELNFCPGSFVDCLDPLMVLLHNSPKLKSLTLDTEAHSFPLSWNQPSSIPGCLSSYLEIFRWKAYGGTEDERQLMTYILGNSNCLKTVEIEIESNLEERQHEIESMPRISTSSRLLFPTKMKKKV</sequence>
<reference evidence="3" key="2">
    <citation type="submission" date="2025-08" db="UniProtKB">
        <authorList>
            <consortium name="RefSeq"/>
        </authorList>
    </citation>
    <scope>IDENTIFICATION</scope>
    <source>
        <tissue evidence="3">Leaf</tissue>
    </source>
</reference>
<keyword evidence="2" id="KW-1185">Reference proteome</keyword>
<dbReference type="Gene3D" id="1.20.1280.50">
    <property type="match status" value="1"/>
</dbReference>
<dbReference type="InterPro" id="IPR050232">
    <property type="entry name" value="FBL13/AtMIF1-like"/>
</dbReference>
<dbReference type="InterPro" id="IPR055411">
    <property type="entry name" value="LRR_FXL15/At3g58940/PEG3-like"/>
</dbReference>
<dbReference type="InterPro" id="IPR006566">
    <property type="entry name" value="FBD"/>
</dbReference>